<comment type="caution">
    <text evidence="9">The sequence shown here is derived from an EMBL/GenBank/DDBJ whole genome shotgun (WGS) entry which is preliminary data.</text>
</comment>
<keyword evidence="4 7" id="KW-1133">Transmembrane helix</keyword>
<feature type="domain" description="ABC-2 type transporter transmembrane" evidence="8">
    <location>
        <begin position="158"/>
        <end position="271"/>
    </location>
</feature>
<dbReference type="InterPro" id="IPR013525">
    <property type="entry name" value="ABC2_TM"/>
</dbReference>
<evidence type="ECO:0000313" key="9">
    <source>
        <dbReference type="EMBL" id="GHP07967.1"/>
    </source>
</evidence>
<dbReference type="PANTHER" id="PTHR48041">
    <property type="entry name" value="ABC TRANSPORTER G FAMILY MEMBER 28"/>
    <property type="match status" value="1"/>
</dbReference>
<name>A0A830HSP4_9CHLO</name>
<evidence type="ECO:0000256" key="5">
    <source>
        <dbReference type="ARBA" id="ARBA00023136"/>
    </source>
</evidence>
<organism evidence="9 10">
    <name type="scientific">Pycnococcus provasolii</name>
    <dbReference type="NCBI Taxonomy" id="41880"/>
    <lineage>
        <taxon>Eukaryota</taxon>
        <taxon>Viridiplantae</taxon>
        <taxon>Chlorophyta</taxon>
        <taxon>Pseudoscourfieldiophyceae</taxon>
        <taxon>Pseudoscourfieldiales</taxon>
        <taxon>Pycnococcaceae</taxon>
        <taxon>Pycnococcus</taxon>
    </lineage>
</organism>
<proteinExistence type="predicted"/>
<keyword evidence="3 7" id="KW-0812">Transmembrane</keyword>
<evidence type="ECO:0000259" key="8">
    <source>
        <dbReference type="Pfam" id="PF01061"/>
    </source>
</evidence>
<keyword evidence="5 7" id="KW-0472">Membrane</keyword>
<gene>
    <name evidence="9" type="ORF">PPROV_000670900</name>
</gene>
<reference evidence="9" key="1">
    <citation type="submission" date="2020-10" db="EMBL/GenBank/DDBJ databases">
        <title>Unveiling of a novel bifunctional photoreceptor, Dualchrome1, isolated from a cosmopolitan green alga.</title>
        <authorList>
            <person name="Suzuki S."/>
            <person name="Kawachi M."/>
        </authorList>
    </citation>
    <scope>NUCLEOTIDE SEQUENCE</scope>
    <source>
        <strain evidence="9">NIES 2893</strain>
    </source>
</reference>
<keyword evidence="2" id="KW-0813">Transport</keyword>
<dbReference type="GO" id="GO:0016020">
    <property type="term" value="C:membrane"/>
    <property type="evidence" value="ECO:0007669"/>
    <property type="project" value="UniProtKB-SubCell"/>
</dbReference>
<dbReference type="OrthoDB" id="566375at2759"/>
<feature type="transmembrane region" description="Helical" evidence="7">
    <location>
        <begin position="209"/>
        <end position="230"/>
    </location>
</feature>
<evidence type="ECO:0000256" key="7">
    <source>
        <dbReference type="SAM" id="Phobius"/>
    </source>
</evidence>
<feature type="compositionally biased region" description="Basic and acidic residues" evidence="6">
    <location>
        <begin position="371"/>
        <end position="388"/>
    </location>
</feature>
<dbReference type="GO" id="GO:0140359">
    <property type="term" value="F:ABC-type transporter activity"/>
    <property type="evidence" value="ECO:0007669"/>
    <property type="project" value="InterPro"/>
</dbReference>
<dbReference type="EMBL" id="BNJQ01000018">
    <property type="protein sequence ID" value="GHP07967.1"/>
    <property type="molecule type" value="Genomic_DNA"/>
</dbReference>
<keyword evidence="10" id="KW-1185">Reference proteome</keyword>
<evidence type="ECO:0000256" key="4">
    <source>
        <dbReference type="ARBA" id="ARBA00022989"/>
    </source>
</evidence>
<dbReference type="PANTHER" id="PTHR48041:SF91">
    <property type="entry name" value="ABC TRANSPORTER G FAMILY MEMBER 28"/>
    <property type="match status" value="1"/>
</dbReference>
<dbReference type="Proteomes" id="UP000660262">
    <property type="component" value="Unassembled WGS sequence"/>
</dbReference>
<accession>A0A830HSP4</accession>
<feature type="region of interest" description="Disordered" evidence="6">
    <location>
        <begin position="336"/>
        <end position="358"/>
    </location>
</feature>
<dbReference type="AlphaFoldDB" id="A0A830HSP4"/>
<dbReference type="InterPro" id="IPR050352">
    <property type="entry name" value="ABCG_transporters"/>
</dbReference>
<comment type="subcellular location">
    <subcellularLocation>
        <location evidence="1">Membrane</location>
        <topology evidence="1">Multi-pass membrane protein</topology>
    </subcellularLocation>
</comment>
<feature type="region of interest" description="Disordered" evidence="6">
    <location>
        <begin position="369"/>
        <end position="388"/>
    </location>
</feature>
<evidence type="ECO:0000256" key="1">
    <source>
        <dbReference type="ARBA" id="ARBA00004141"/>
    </source>
</evidence>
<protein>
    <recommendedName>
        <fullName evidence="8">ABC-2 type transporter transmembrane domain-containing protein</fullName>
    </recommendedName>
</protein>
<evidence type="ECO:0000256" key="2">
    <source>
        <dbReference type="ARBA" id="ARBA00022448"/>
    </source>
</evidence>
<feature type="compositionally biased region" description="Basic and acidic residues" evidence="6">
    <location>
        <begin position="336"/>
        <end position="348"/>
    </location>
</feature>
<evidence type="ECO:0000256" key="6">
    <source>
        <dbReference type="SAM" id="MobiDB-lite"/>
    </source>
</evidence>
<evidence type="ECO:0000313" key="10">
    <source>
        <dbReference type="Proteomes" id="UP000660262"/>
    </source>
</evidence>
<feature type="transmembrane region" description="Helical" evidence="7">
    <location>
        <begin position="172"/>
        <end position="194"/>
    </location>
</feature>
<dbReference type="Pfam" id="PF01061">
    <property type="entry name" value="ABC2_membrane"/>
    <property type="match status" value="1"/>
</dbReference>
<feature type="transmembrane region" description="Helical" evidence="7">
    <location>
        <begin position="251"/>
        <end position="272"/>
    </location>
</feature>
<evidence type="ECO:0000256" key="3">
    <source>
        <dbReference type="ARBA" id="ARBA00022692"/>
    </source>
</evidence>
<sequence length="415" mass="45445">MAADNDTVPHASLLIPATAYELRVTPTVVRHGVTAIRADRTTSFELTHHLILMHGGEVCFDGESSDVVSQLEFALAKTIPPRTNTADWLMDVLTNDEDGVNAAAAWRRTKAKDSMDNLAEVAGPIDDDDVVVEAMEAKHASSPKSAVNATVTAVVEMGLLFRRALIQQRGTSLTFANLVSTAFATLWSACFWFNLDGRTTAKLFERRSLLFFMLISQANAIVIASVNAFASERVILTRDKAKGLYRTSTYFIAKTLSDGMNILIMPLFYAVMDRVGISSALCRMPGEQECAIAYGDDVVRSMYMHEESWPIGKPTVGAGPGRRGHAVEVGECWKTRGPVGRREGRGEEEGPASQAVRSCPLLTLRTTSALIRDRSQDPGQGREGDDAPRDALDHLIHLVQLRPFKVTSPSSRTHW</sequence>